<feature type="domain" description="F-box" evidence="2">
    <location>
        <begin position="22"/>
        <end position="62"/>
    </location>
</feature>
<accession>A0AAD3D6F8</accession>
<gene>
    <name evidence="3" type="ORF">CTEN210_14037</name>
</gene>
<proteinExistence type="predicted"/>
<dbReference type="AlphaFoldDB" id="A0AAD3D6F8"/>
<dbReference type="Proteomes" id="UP001054902">
    <property type="component" value="Unassembled WGS sequence"/>
</dbReference>
<protein>
    <recommendedName>
        <fullName evidence="2">F-box domain-containing protein</fullName>
    </recommendedName>
</protein>
<keyword evidence="4" id="KW-1185">Reference proteome</keyword>
<reference evidence="3 4" key="1">
    <citation type="journal article" date="2021" name="Sci. Rep.">
        <title>The genome of the diatom Chaetoceros tenuissimus carries an ancient integrated fragment of an extant virus.</title>
        <authorList>
            <person name="Hongo Y."/>
            <person name="Kimura K."/>
            <person name="Takaki Y."/>
            <person name="Yoshida Y."/>
            <person name="Baba S."/>
            <person name="Kobayashi G."/>
            <person name="Nagasaki K."/>
            <person name="Hano T."/>
            <person name="Tomaru Y."/>
        </authorList>
    </citation>
    <scope>NUCLEOTIDE SEQUENCE [LARGE SCALE GENOMIC DNA]</scope>
    <source>
        <strain evidence="3 4">NIES-3715</strain>
    </source>
</reference>
<dbReference type="CDD" id="cd09917">
    <property type="entry name" value="F-box_SF"/>
    <property type="match status" value="1"/>
</dbReference>
<evidence type="ECO:0000313" key="4">
    <source>
        <dbReference type="Proteomes" id="UP001054902"/>
    </source>
</evidence>
<organism evidence="3 4">
    <name type="scientific">Chaetoceros tenuissimus</name>
    <dbReference type="NCBI Taxonomy" id="426638"/>
    <lineage>
        <taxon>Eukaryota</taxon>
        <taxon>Sar</taxon>
        <taxon>Stramenopiles</taxon>
        <taxon>Ochrophyta</taxon>
        <taxon>Bacillariophyta</taxon>
        <taxon>Coscinodiscophyceae</taxon>
        <taxon>Chaetocerotophycidae</taxon>
        <taxon>Chaetocerotales</taxon>
        <taxon>Chaetocerotaceae</taxon>
        <taxon>Chaetoceros</taxon>
    </lineage>
</organism>
<name>A0AAD3D6F8_9STRA</name>
<evidence type="ECO:0000256" key="1">
    <source>
        <dbReference type="SAM" id="MobiDB-lite"/>
    </source>
</evidence>
<evidence type="ECO:0000259" key="2">
    <source>
        <dbReference type="Pfam" id="PF00646"/>
    </source>
</evidence>
<evidence type="ECO:0000313" key="3">
    <source>
        <dbReference type="EMBL" id="GFH57561.1"/>
    </source>
</evidence>
<dbReference type="InterPro" id="IPR001810">
    <property type="entry name" value="F-box_dom"/>
</dbReference>
<dbReference type="InterPro" id="IPR036047">
    <property type="entry name" value="F-box-like_dom_sf"/>
</dbReference>
<dbReference type="Gene3D" id="1.20.1280.50">
    <property type="match status" value="1"/>
</dbReference>
<comment type="caution">
    <text evidence="3">The sequence shown here is derived from an EMBL/GenBank/DDBJ whole genome shotgun (WGS) entry which is preliminary data.</text>
</comment>
<dbReference type="Pfam" id="PF00646">
    <property type="entry name" value="F-box"/>
    <property type="match status" value="1"/>
</dbReference>
<sequence>MDQHAREVKKQKTETSTMSLSSDISIEIQRLIFTFLDVPSLGKMVLVSQHFRNLATSDEYWSQPLENLIAHFDKDLSGDFVKLSDRPQKSTEFAKWIRDWFHVFQGSPPEPYTLENIYKSSHSDFFKNEKDASNEYDSDHEEDSSSDFDGWISRRNFETMTHEEKEKLLKEANDCEYTEAIFEHYCSEYWYCDSIILQKLVYSKQLIVYQNTKNLSSADWVVSENDLSTKREYYAKLGQLLTAGKQRSKWDEHGILDETNRCAHCGYKLWWEHCWYDGKSKLYAYAKRNLPKIQLFHYLKYDPGPNAKGYPEPMREDEMYGNSSSEEEF</sequence>
<feature type="region of interest" description="Disordered" evidence="1">
    <location>
        <begin position="307"/>
        <end position="329"/>
    </location>
</feature>
<dbReference type="EMBL" id="BLLK01000058">
    <property type="protein sequence ID" value="GFH57561.1"/>
    <property type="molecule type" value="Genomic_DNA"/>
</dbReference>
<dbReference type="SUPFAM" id="SSF81383">
    <property type="entry name" value="F-box domain"/>
    <property type="match status" value="1"/>
</dbReference>